<evidence type="ECO:0000256" key="4">
    <source>
        <dbReference type="ARBA" id="ARBA00008756"/>
    </source>
</evidence>
<dbReference type="InterPro" id="IPR012301">
    <property type="entry name" value="Malic_N_dom"/>
</dbReference>
<feature type="domain" description="Malic enzyme N-terminal" evidence="9">
    <location>
        <begin position="26"/>
        <end position="159"/>
    </location>
</feature>
<dbReference type="InterPro" id="IPR036291">
    <property type="entry name" value="NAD(P)-bd_dom_sf"/>
</dbReference>
<dbReference type="InterPro" id="IPR046346">
    <property type="entry name" value="Aminoacid_DH-like_N_sf"/>
</dbReference>
<dbReference type="SMART" id="SM01274">
    <property type="entry name" value="malic"/>
    <property type="match status" value="1"/>
</dbReference>
<keyword evidence="5" id="KW-0479">Metal-binding</keyword>
<dbReference type="InterPro" id="IPR012188">
    <property type="entry name" value="ME_PTA"/>
</dbReference>
<proteinExistence type="inferred from homology"/>
<dbReference type="CDD" id="cd05311">
    <property type="entry name" value="NAD_bind_2_malic_enz"/>
    <property type="match status" value="1"/>
</dbReference>
<comment type="similarity">
    <text evidence="4">In the C-terminal section; belongs to the phosphate acetyltransferase and butyryltransferase family.</text>
</comment>
<evidence type="ECO:0000313" key="11">
    <source>
        <dbReference type="Proteomes" id="UP001165541"/>
    </source>
</evidence>
<keyword evidence="11" id="KW-1185">Reference proteome</keyword>
<dbReference type="Gene3D" id="3.40.50.720">
    <property type="entry name" value="NAD(P)-binding Rossmann-like Domain"/>
    <property type="match status" value="1"/>
</dbReference>
<protein>
    <submittedName>
        <fullName evidence="10">NADP-dependent malic enzyme</fullName>
    </submittedName>
</protein>
<sequence length="767" mass="82963">MGHKQLSPAEQALRDAALEYHRLPSRGKIAVMPTKPLSNQRDLSLAYSPGVAYACLAIEEDATLAAEYTSRGNLVGVVTNGTAVLGLGDIGPLAGKPVMEGKGCLFRKFAGIDVFDIELAEKDPDKLVEIIAALEPTLGGINLEDIKAPECFYVEKKLKERLNIPVFHDDQHGTAIISTAALLNGLELTGKRIGDVKLAVSGAGAAAIACVDLMVRMGVSRDNVFMCDSKGVLHHEREDRLDESKRRYVQRTHARTLADVMKGADVFLGCSAAGVLTPDMVKTMAERPLILALANPEPEIRPELAKAARPDCIVATGRSDYPNQVNNVLCFPYIFRGALDSGATRITEEMKAACVREIADLAKAEISGEVAAAYPGEEMSFGPEYLIPKPFDSRLILRIAPAVAKAAAESGVATRPIADLDAYRQSLLKFVTHTGMFMRPVFMAARRAPKRIVFAEGEDERVLRAVQIGLEEGIVKPIVVGRPAVIEQRIARAGLRLKPGIDFELTNPEDDPRFRQYWEAYHQIKGRDGITPDAAKAAVRRSNTLISSLMVRLGDADGMVCGLVGRYDHHLDHVRDVIGQRPDVHTLAALNALMLDQYTLFIADTFVNEDPDAESLAEIAAMSCETVREFGLAPRVAFLSHSMFGSSTRPSARKMRQARDIFRQRYPGIEADGEMQGDAALNEDVRQRFLPGSTLSGTANVLILPNLDAANILFNVLKMTGSHGITVGPILLGAAAPAHILTPSATVRRVVNMMALAGSATSALPAD</sequence>
<comment type="caution">
    <text evidence="10">The sequence shown here is derived from an EMBL/GenBank/DDBJ whole genome shotgun (WGS) entry which is preliminary data.</text>
</comment>
<dbReference type="Gene3D" id="3.40.50.10750">
    <property type="entry name" value="Isocitrate/Isopropylmalate dehydrogenase-like"/>
    <property type="match status" value="1"/>
</dbReference>
<keyword evidence="7" id="KW-0511">Multifunctional enzyme</keyword>
<dbReference type="PROSITE" id="PS00331">
    <property type="entry name" value="MALIC_ENZYMES"/>
    <property type="match status" value="1"/>
</dbReference>
<evidence type="ECO:0000256" key="1">
    <source>
        <dbReference type="ARBA" id="ARBA00001936"/>
    </source>
</evidence>
<dbReference type="SUPFAM" id="SSF53659">
    <property type="entry name" value="Isocitrate/Isopropylmalate dehydrogenase-like"/>
    <property type="match status" value="1"/>
</dbReference>
<keyword evidence="6" id="KW-0560">Oxidoreductase</keyword>
<dbReference type="Proteomes" id="UP001165541">
    <property type="component" value="Unassembled WGS sequence"/>
</dbReference>
<dbReference type="InterPro" id="IPR012302">
    <property type="entry name" value="Malic_NAD-bd"/>
</dbReference>
<dbReference type="Gene3D" id="3.40.50.10950">
    <property type="match status" value="1"/>
</dbReference>
<evidence type="ECO:0000256" key="6">
    <source>
        <dbReference type="ARBA" id="ARBA00023002"/>
    </source>
</evidence>
<dbReference type="PANTHER" id="PTHR43237:SF4">
    <property type="entry name" value="NADP-DEPENDENT MALIC ENZYME"/>
    <property type="match status" value="1"/>
</dbReference>
<evidence type="ECO:0000256" key="7">
    <source>
        <dbReference type="ARBA" id="ARBA00023268"/>
    </source>
</evidence>
<dbReference type="SUPFAM" id="SSF53223">
    <property type="entry name" value="Aminoacid dehydrogenase-like, N-terminal domain"/>
    <property type="match status" value="1"/>
</dbReference>
<dbReference type="Pfam" id="PF03949">
    <property type="entry name" value="Malic_M"/>
    <property type="match status" value="1"/>
</dbReference>
<dbReference type="PIRSF" id="PIRSF036684">
    <property type="entry name" value="ME_PTA"/>
    <property type="match status" value="1"/>
</dbReference>
<dbReference type="InterPro" id="IPR042113">
    <property type="entry name" value="P_AcTrfase_dom1"/>
</dbReference>
<evidence type="ECO:0000259" key="8">
    <source>
        <dbReference type="SMART" id="SM00919"/>
    </source>
</evidence>
<accession>A0ABT0YPI3</accession>
<dbReference type="RefSeq" id="WP_251779030.1">
    <property type="nucleotide sequence ID" value="NZ_JAMKFE010000007.1"/>
</dbReference>
<evidence type="ECO:0000313" key="10">
    <source>
        <dbReference type="EMBL" id="MCM5680578.1"/>
    </source>
</evidence>
<dbReference type="InterPro" id="IPR042112">
    <property type="entry name" value="P_AcTrfase_dom2"/>
</dbReference>
<comment type="cofactor">
    <cofactor evidence="2">
        <name>Mg(2+)</name>
        <dbReference type="ChEBI" id="CHEBI:18420"/>
    </cofactor>
</comment>
<dbReference type="PANTHER" id="PTHR43237">
    <property type="entry name" value="NADP-DEPENDENT MALIC ENZYME"/>
    <property type="match status" value="1"/>
</dbReference>
<dbReference type="InterPro" id="IPR002505">
    <property type="entry name" value="PTA_PTB"/>
</dbReference>
<gene>
    <name evidence="10" type="ORF">M8A51_13680</name>
</gene>
<dbReference type="Pfam" id="PF00390">
    <property type="entry name" value="malic"/>
    <property type="match status" value="1"/>
</dbReference>
<comment type="similarity">
    <text evidence="3">In the N-terminal section; belongs to the malic enzymes family.</text>
</comment>
<evidence type="ECO:0000256" key="3">
    <source>
        <dbReference type="ARBA" id="ARBA00007686"/>
    </source>
</evidence>
<feature type="domain" description="Malic enzyme NAD-binding" evidence="8">
    <location>
        <begin position="171"/>
        <end position="408"/>
    </location>
</feature>
<comment type="cofactor">
    <cofactor evidence="1">
        <name>Mn(2+)</name>
        <dbReference type="ChEBI" id="CHEBI:29035"/>
    </cofactor>
</comment>
<evidence type="ECO:0000256" key="2">
    <source>
        <dbReference type="ARBA" id="ARBA00001946"/>
    </source>
</evidence>
<dbReference type="InterPro" id="IPR037062">
    <property type="entry name" value="Malic_N_dom_sf"/>
</dbReference>
<dbReference type="Gene3D" id="3.40.50.10380">
    <property type="entry name" value="Malic enzyme, N-terminal domain"/>
    <property type="match status" value="1"/>
</dbReference>
<evidence type="ECO:0000259" key="9">
    <source>
        <dbReference type="SMART" id="SM01274"/>
    </source>
</evidence>
<name>A0ABT0YPI3_9BURK</name>
<dbReference type="InterPro" id="IPR051674">
    <property type="entry name" value="Malate_Decarboxylase"/>
</dbReference>
<dbReference type="Pfam" id="PF01515">
    <property type="entry name" value="PTA_PTB"/>
    <property type="match status" value="1"/>
</dbReference>
<evidence type="ECO:0000256" key="5">
    <source>
        <dbReference type="ARBA" id="ARBA00022723"/>
    </source>
</evidence>
<organism evidence="10 11">
    <name type="scientific">Caldimonas mangrovi</name>
    <dbReference type="NCBI Taxonomy" id="2944811"/>
    <lineage>
        <taxon>Bacteria</taxon>
        <taxon>Pseudomonadati</taxon>
        <taxon>Pseudomonadota</taxon>
        <taxon>Betaproteobacteria</taxon>
        <taxon>Burkholderiales</taxon>
        <taxon>Sphaerotilaceae</taxon>
        <taxon>Caldimonas</taxon>
    </lineage>
</organism>
<reference evidence="10" key="1">
    <citation type="submission" date="2022-05" db="EMBL/GenBank/DDBJ databases">
        <title>Schlegelella sp. nov., isolated from mangrove soil.</title>
        <authorList>
            <person name="Liu Y."/>
            <person name="Ge X."/>
            <person name="Liu W."/>
        </authorList>
    </citation>
    <scope>NUCLEOTIDE SEQUENCE</scope>
    <source>
        <strain evidence="10">S2-27</strain>
    </source>
</reference>
<dbReference type="SMART" id="SM00919">
    <property type="entry name" value="Malic_M"/>
    <property type="match status" value="1"/>
</dbReference>
<dbReference type="EMBL" id="JAMKFE010000007">
    <property type="protein sequence ID" value="MCM5680578.1"/>
    <property type="molecule type" value="Genomic_DNA"/>
</dbReference>
<dbReference type="InterPro" id="IPR045213">
    <property type="entry name" value="Malic_NAD-bd_bact_type"/>
</dbReference>
<dbReference type="InterPro" id="IPR015884">
    <property type="entry name" value="Malic_enzyme_CS"/>
</dbReference>
<dbReference type="SUPFAM" id="SSF51735">
    <property type="entry name" value="NAD(P)-binding Rossmann-fold domains"/>
    <property type="match status" value="1"/>
</dbReference>